<evidence type="ECO:0000256" key="3">
    <source>
        <dbReference type="PROSITE-ProRule" id="PRU00023"/>
    </source>
</evidence>
<dbReference type="InterPro" id="IPR051070">
    <property type="entry name" value="NF-kappa-B_inhibitor"/>
</dbReference>
<keyword evidence="2 3" id="KW-0040">ANK repeat</keyword>
<feature type="repeat" description="ANK" evidence="3">
    <location>
        <begin position="80"/>
        <end position="112"/>
    </location>
</feature>
<dbReference type="RefSeq" id="WP_310016593.1">
    <property type="nucleotide sequence ID" value="NZ_JAVDUM010000001.1"/>
</dbReference>
<feature type="repeat" description="ANK" evidence="3">
    <location>
        <begin position="47"/>
        <end position="79"/>
    </location>
</feature>
<evidence type="ECO:0000256" key="1">
    <source>
        <dbReference type="ARBA" id="ARBA00022737"/>
    </source>
</evidence>
<dbReference type="SUPFAM" id="SSF48403">
    <property type="entry name" value="Ankyrin repeat"/>
    <property type="match status" value="1"/>
</dbReference>
<dbReference type="PANTHER" id="PTHR46680:SF3">
    <property type="entry name" value="NF-KAPPA-B INHIBITOR CACTUS"/>
    <property type="match status" value="1"/>
</dbReference>
<dbReference type="InterPro" id="IPR036770">
    <property type="entry name" value="Ankyrin_rpt-contain_sf"/>
</dbReference>
<evidence type="ECO:0000256" key="2">
    <source>
        <dbReference type="ARBA" id="ARBA00023043"/>
    </source>
</evidence>
<accession>A0ABU1S7M5</accession>
<reference evidence="4 5" key="1">
    <citation type="submission" date="2023-07" db="EMBL/GenBank/DDBJ databases">
        <title>Sorghum-associated microbial communities from plants grown in Nebraska, USA.</title>
        <authorList>
            <person name="Schachtman D."/>
        </authorList>
    </citation>
    <scope>NUCLEOTIDE SEQUENCE [LARGE SCALE GENOMIC DNA]</scope>
    <source>
        <strain evidence="4 5">2980</strain>
    </source>
</reference>
<dbReference type="SMART" id="SM00248">
    <property type="entry name" value="ANK"/>
    <property type="match status" value="2"/>
</dbReference>
<keyword evidence="5" id="KW-1185">Reference proteome</keyword>
<keyword evidence="1" id="KW-0677">Repeat</keyword>
<evidence type="ECO:0000313" key="5">
    <source>
        <dbReference type="Proteomes" id="UP001259347"/>
    </source>
</evidence>
<dbReference type="PANTHER" id="PTHR46680">
    <property type="entry name" value="NF-KAPPA-B INHIBITOR ALPHA"/>
    <property type="match status" value="1"/>
</dbReference>
<dbReference type="Gene3D" id="1.25.40.20">
    <property type="entry name" value="Ankyrin repeat-containing domain"/>
    <property type="match status" value="1"/>
</dbReference>
<dbReference type="PROSITE" id="PS50088">
    <property type="entry name" value="ANK_REPEAT"/>
    <property type="match status" value="2"/>
</dbReference>
<comment type="caution">
    <text evidence="4">The sequence shown here is derived from an EMBL/GenBank/DDBJ whole genome shotgun (WGS) entry which is preliminary data.</text>
</comment>
<dbReference type="Proteomes" id="UP001259347">
    <property type="component" value="Unassembled WGS sequence"/>
</dbReference>
<sequence length="137" mass="14395">MTEQQPGDSGLSLEVIEGTFDLARDGRVGPLGEMIDAGVPIDLRNPRGDTLLIVAAYAERVDVVADLLARGADTDAVNSHGQTAVACAVFRRNEPLLRMLLDAGADQNAGGHPAAQIADQFGQPAMRAVLDEYAARA</sequence>
<organism evidence="4 5">
    <name type="scientific">Microbacterium resistens</name>
    <dbReference type="NCBI Taxonomy" id="156977"/>
    <lineage>
        <taxon>Bacteria</taxon>
        <taxon>Bacillati</taxon>
        <taxon>Actinomycetota</taxon>
        <taxon>Actinomycetes</taxon>
        <taxon>Micrococcales</taxon>
        <taxon>Microbacteriaceae</taxon>
        <taxon>Microbacterium</taxon>
    </lineage>
</organism>
<protein>
    <submittedName>
        <fullName evidence="4">Ankyrin repeat protein</fullName>
    </submittedName>
</protein>
<evidence type="ECO:0000313" key="4">
    <source>
        <dbReference type="EMBL" id="MDR6865596.1"/>
    </source>
</evidence>
<name>A0ABU1S7M5_9MICO</name>
<proteinExistence type="predicted"/>
<dbReference type="PROSITE" id="PS50297">
    <property type="entry name" value="ANK_REP_REGION"/>
    <property type="match status" value="1"/>
</dbReference>
<dbReference type="InterPro" id="IPR002110">
    <property type="entry name" value="Ankyrin_rpt"/>
</dbReference>
<gene>
    <name evidence="4" type="ORF">J2Y69_000178</name>
</gene>
<dbReference type="EMBL" id="JAVDUM010000001">
    <property type="protein sequence ID" value="MDR6865596.1"/>
    <property type="molecule type" value="Genomic_DNA"/>
</dbReference>
<dbReference type="Pfam" id="PF12796">
    <property type="entry name" value="Ank_2"/>
    <property type="match status" value="1"/>
</dbReference>